<dbReference type="Gene3D" id="3.40.630.40">
    <property type="entry name" value="Zn-dependent exopeptidases"/>
    <property type="match status" value="1"/>
</dbReference>
<reference evidence="1" key="1">
    <citation type="submission" date="2021-04" db="EMBL/GenBank/DDBJ databases">
        <title>Luteolibacter sp. 32A isolated from the skin of an Anderson's salamander (Ambystoma andersonii).</title>
        <authorList>
            <person name="Spergser J."/>
            <person name="Busse H.-J."/>
        </authorList>
    </citation>
    <scope>NUCLEOTIDE SEQUENCE</scope>
    <source>
        <strain evidence="1">32A</strain>
    </source>
</reference>
<gene>
    <name evidence="1" type="ORF">KBB96_14890</name>
</gene>
<proteinExistence type="predicted"/>
<dbReference type="Proteomes" id="UP000676169">
    <property type="component" value="Chromosome"/>
</dbReference>
<dbReference type="EMBL" id="CP073100">
    <property type="protein sequence ID" value="QUE50150.1"/>
    <property type="molecule type" value="Genomic_DNA"/>
</dbReference>
<sequence length="235" mass="26205">MIPLLFSCEHATCAVPEAWRDLFRGHEETVESPEGWEPGALNLAQGFAIKLRIPLAHGDVTRLLIDLDAAGEERWSRFSATLTDAQRTKLIERHETKHHDVLCARATELLRHVPAVVHLMVHTTPDDSGAVVLETSSPDTPAARWADTWAHLLRQNPEPLRVETRTATLPAPTASLRLFFGPAAYSALALRVSQSFFLEGRPWRWEKLKKHLADTLAATAKELTVSQESPSSPQY</sequence>
<evidence type="ECO:0000313" key="2">
    <source>
        <dbReference type="Proteomes" id="UP000676169"/>
    </source>
</evidence>
<protein>
    <recommendedName>
        <fullName evidence="3">N-formylglutamate amidohydrolase</fullName>
    </recommendedName>
</protein>
<dbReference type="RefSeq" id="WP_211630239.1">
    <property type="nucleotide sequence ID" value="NZ_CP073100.1"/>
</dbReference>
<keyword evidence="2" id="KW-1185">Reference proteome</keyword>
<accession>A0A975G7F0</accession>
<dbReference type="AlphaFoldDB" id="A0A975G7F0"/>
<dbReference type="SUPFAM" id="SSF53187">
    <property type="entry name" value="Zn-dependent exopeptidases"/>
    <property type="match status" value="1"/>
</dbReference>
<organism evidence="1 2">
    <name type="scientific">Luteolibacter ambystomatis</name>
    <dbReference type="NCBI Taxonomy" id="2824561"/>
    <lineage>
        <taxon>Bacteria</taxon>
        <taxon>Pseudomonadati</taxon>
        <taxon>Verrucomicrobiota</taxon>
        <taxon>Verrucomicrobiia</taxon>
        <taxon>Verrucomicrobiales</taxon>
        <taxon>Verrucomicrobiaceae</taxon>
        <taxon>Luteolibacter</taxon>
    </lineage>
</organism>
<evidence type="ECO:0008006" key="3">
    <source>
        <dbReference type="Google" id="ProtNLM"/>
    </source>
</evidence>
<evidence type="ECO:0000313" key="1">
    <source>
        <dbReference type="EMBL" id="QUE50150.1"/>
    </source>
</evidence>
<name>A0A975G7F0_9BACT</name>
<dbReference type="KEGG" id="lamb:KBB96_14890"/>